<dbReference type="Proteomes" id="UP000288805">
    <property type="component" value="Unassembled WGS sequence"/>
</dbReference>
<gene>
    <name evidence="2" type="ORF">CK203_007001</name>
</gene>
<sequence>MHGNHASMTTFHTDFSLTTRGRGHAFVPIPCTWPSFTHPHPSNPPITPISMPIIPIPLTFAWPCIAMHGRLLFIPISSISLLTSSHPLPYPLGVLKNLVSGAKRGFSEAIDGGSGKWIFSGSGGSETDLAKGGGLFSPRGGNGGGKHLGGSESNDQYSSLGTPVKNDVVSQSPKPSMRKSLRFLLLLQKHR</sequence>
<comment type="caution">
    <text evidence="2">The sequence shown here is derived from an EMBL/GenBank/DDBJ whole genome shotgun (WGS) entry which is preliminary data.</text>
</comment>
<feature type="compositionally biased region" description="Gly residues" evidence="1">
    <location>
        <begin position="131"/>
        <end position="148"/>
    </location>
</feature>
<accession>A0A438KC82</accession>
<evidence type="ECO:0000256" key="1">
    <source>
        <dbReference type="SAM" id="MobiDB-lite"/>
    </source>
</evidence>
<dbReference type="EMBL" id="QGNW01000010">
    <property type="protein sequence ID" value="RVX18829.1"/>
    <property type="molecule type" value="Genomic_DNA"/>
</dbReference>
<reference evidence="2 3" key="1">
    <citation type="journal article" date="2018" name="PLoS Genet.">
        <title>Population sequencing reveals clonal diversity and ancestral inbreeding in the grapevine cultivar Chardonnay.</title>
        <authorList>
            <person name="Roach M.J."/>
            <person name="Johnson D.L."/>
            <person name="Bohlmann J."/>
            <person name="van Vuuren H.J."/>
            <person name="Jones S.J."/>
            <person name="Pretorius I.S."/>
            <person name="Schmidt S.A."/>
            <person name="Borneman A.R."/>
        </authorList>
    </citation>
    <scope>NUCLEOTIDE SEQUENCE [LARGE SCALE GENOMIC DNA]</scope>
    <source>
        <strain evidence="3">cv. Chardonnay</strain>
        <tissue evidence="2">Leaf</tissue>
    </source>
</reference>
<proteinExistence type="predicted"/>
<feature type="compositionally biased region" description="Polar residues" evidence="1">
    <location>
        <begin position="151"/>
        <end position="161"/>
    </location>
</feature>
<protein>
    <submittedName>
        <fullName evidence="2">Uncharacterized protein</fullName>
    </submittedName>
</protein>
<name>A0A438KC82_VITVI</name>
<organism evidence="2 3">
    <name type="scientific">Vitis vinifera</name>
    <name type="common">Grape</name>
    <dbReference type="NCBI Taxonomy" id="29760"/>
    <lineage>
        <taxon>Eukaryota</taxon>
        <taxon>Viridiplantae</taxon>
        <taxon>Streptophyta</taxon>
        <taxon>Embryophyta</taxon>
        <taxon>Tracheophyta</taxon>
        <taxon>Spermatophyta</taxon>
        <taxon>Magnoliopsida</taxon>
        <taxon>eudicotyledons</taxon>
        <taxon>Gunneridae</taxon>
        <taxon>Pentapetalae</taxon>
        <taxon>rosids</taxon>
        <taxon>Vitales</taxon>
        <taxon>Vitaceae</taxon>
        <taxon>Viteae</taxon>
        <taxon>Vitis</taxon>
    </lineage>
</organism>
<evidence type="ECO:0000313" key="2">
    <source>
        <dbReference type="EMBL" id="RVX18829.1"/>
    </source>
</evidence>
<dbReference type="AlphaFoldDB" id="A0A438KC82"/>
<feature type="region of interest" description="Disordered" evidence="1">
    <location>
        <begin position="129"/>
        <end position="176"/>
    </location>
</feature>
<evidence type="ECO:0000313" key="3">
    <source>
        <dbReference type="Proteomes" id="UP000288805"/>
    </source>
</evidence>